<sequence length="218" mass="24853">MDLLDFSEEEIQEQLSALGYNNIPKQRLQEFKRDLDALIRHEKSKSQSPSEWNSTRSHEGDSKSPSAFMKEKVQLNAPHLNYVLTQAGPERPQRQILTSTFTEGHHSFDMPRGHLDSYTQYTVMPKLSRPATAPSRQNPVELEPSQISNTFSDTSPERDTDTRAHGKPCIKRKVLRKHRGQPRVFDESTHSEDSGTQSPLPRPGQRSQVAQVRINLVN</sequence>
<dbReference type="AlphaFoldDB" id="A0ABD1JIQ1"/>
<dbReference type="InterPro" id="IPR052319">
    <property type="entry name" value="Centriolar_ciliogenesis_assoc"/>
</dbReference>
<feature type="compositionally biased region" description="Basic and acidic residues" evidence="1">
    <location>
        <begin position="184"/>
        <end position="193"/>
    </location>
</feature>
<evidence type="ECO:0000313" key="3">
    <source>
        <dbReference type="Proteomes" id="UP001591681"/>
    </source>
</evidence>
<feature type="compositionally biased region" description="Polar residues" evidence="1">
    <location>
        <begin position="145"/>
        <end position="154"/>
    </location>
</feature>
<feature type="compositionally biased region" description="Basic residues" evidence="1">
    <location>
        <begin position="165"/>
        <end position="181"/>
    </location>
</feature>
<evidence type="ECO:0000313" key="2">
    <source>
        <dbReference type="EMBL" id="KAL2087053.1"/>
    </source>
</evidence>
<feature type="compositionally biased region" description="Polar residues" evidence="1">
    <location>
        <begin position="194"/>
        <end position="210"/>
    </location>
</feature>
<dbReference type="EMBL" id="JBHFQA010000015">
    <property type="protein sequence ID" value="KAL2087053.1"/>
    <property type="molecule type" value="Genomic_DNA"/>
</dbReference>
<reference evidence="2 3" key="1">
    <citation type="submission" date="2024-09" db="EMBL/GenBank/DDBJ databases">
        <title>A chromosome-level genome assembly of Gray's grenadier anchovy, Coilia grayii.</title>
        <authorList>
            <person name="Fu Z."/>
        </authorList>
    </citation>
    <scope>NUCLEOTIDE SEQUENCE [LARGE SCALE GENOMIC DNA]</scope>
    <source>
        <strain evidence="2">G4</strain>
        <tissue evidence="2">Muscle</tissue>
    </source>
</reference>
<gene>
    <name evidence="2" type="ORF">ACEWY4_018112</name>
</gene>
<dbReference type="Proteomes" id="UP001591681">
    <property type="component" value="Unassembled WGS sequence"/>
</dbReference>
<feature type="compositionally biased region" description="Basic and acidic residues" evidence="1">
    <location>
        <begin position="155"/>
        <end position="164"/>
    </location>
</feature>
<protein>
    <submittedName>
        <fullName evidence="2">Uncharacterized protein</fullName>
    </submittedName>
</protein>
<evidence type="ECO:0000256" key="1">
    <source>
        <dbReference type="SAM" id="MobiDB-lite"/>
    </source>
</evidence>
<name>A0ABD1JIQ1_9TELE</name>
<comment type="caution">
    <text evidence="2">The sequence shown here is derived from an EMBL/GenBank/DDBJ whole genome shotgun (WGS) entry which is preliminary data.</text>
</comment>
<feature type="region of interest" description="Disordered" evidence="1">
    <location>
        <begin position="129"/>
        <end position="218"/>
    </location>
</feature>
<keyword evidence="3" id="KW-1185">Reference proteome</keyword>
<dbReference type="PANTHER" id="PTHR34174:SF1">
    <property type="entry name" value="CENTRIOLAR AND CILIOGENESIS-ASSOCIATED PROTEIN HYLS1"/>
    <property type="match status" value="1"/>
</dbReference>
<feature type="compositionally biased region" description="Polar residues" evidence="1">
    <location>
        <begin position="46"/>
        <end position="55"/>
    </location>
</feature>
<dbReference type="PANTHER" id="PTHR34174">
    <property type="entry name" value="HYDROLETHALUS SYNDROME PROTEIN 1"/>
    <property type="match status" value="1"/>
</dbReference>
<proteinExistence type="predicted"/>
<feature type="region of interest" description="Disordered" evidence="1">
    <location>
        <begin position="41"/>
        <end position="65"/>
    </location>
</feature>
<accession>A0ABD1JIQ1</accession>
<organism evidence="2 3">
    <name type="scientific">Coilia grayii</name>
    <name type="common">Gray's grenadier anchovy</name>
    <dbReference type="NCBI Taxonomy" id="363190"/>
    <lineage>
        <taxon>Eukaryota</taxon>
        <taxon>Metazoa</taxon>
        <taxon>Chordata</taxon>
        <taxon>Craniata</taxon>
        <taxon>Vertebrata</taxon>
        <taxon>Euteleostomi</taxon>
        <taxon>Actinopterygii</taxon>
        <taxon>Neopterygii</taxon>
        <taxon>Teleostei</taxon>
        <taxon>Clupei</taxon>
        <taxon>Clupeiformes</taxon>
        <taxon>Clupeoidei</taxon>
        <taxon>Engraulidae</taxon>
        <taxon>Coilinae</taxon>
        <taxon>Coilia</taxon>
    </lineage>
</organism>